<dbReference type="PANTHER" id="PTHR30532:SF28">
    <property type="entry name" value="PETROBACTIN-BINDING PROTEIN YCLQ"/>
    <property type="match status" value="1"/>
</dbReference>
<dbReference type="Pfam" id="PF01497">
    <property type="entry name" value="Peripla_BP_2"/>
    <property type="match status" value="1"/>
</dbReference>
<dbReference type="Proteomes" id="UP000635902">
    <property type="component" value="Unassembled WGS sequence"/>
</dbReference>
<gene>
    <name evidence="7" type="ORF">IRY30_01750</name>
</gene>
<name>A0ABR9ZJI3_9CORY</name>
<dbReference type="RefSeq" id="WP_194555684.1">
    <property type="nucleotide sequence ID" value="NZ_JADKMY010000001.1"/>
</dbReference>
<feature type="domain" description="Fe/B12 periplasmic-binding" evidence="6">
    <location>
        <begin position="58"/>
        <end position="331"/>
    </location>
</feature>
<sequence length="332" mass="36195">MATKITLRSALLASLAASSLVLAGCSTAEEENTTASSGTTVEVEDNHGVVEVPQDPKAVASTDNRSFEILRDWGVDLVAAPLPLVPRSVPEYRDNKDIKDMGTHREPNLEELVAAQPDLIINGQRFESHYEDIKKLNPDAAVVDFTPREDKPLDEELRRQTEALGEIFGKDAEADALIADFDKALERAKKAYDGDSKVMAVNVSGGNIGYVAPSKGRFWGPIFDWLNLKPALEVPESSNSHTGDDISVEAIADSNPAWMLVLDRDAATSDADKPEYEAAKNIIDKNDALKNVPAIKDKHTVFAPEDSYVNENIITYTEILNSIADSFEAGKK</sequence>
<evidence type="ECO:0000256" key="2">
    <source>
        <dbReference type="ARBA" id="ARBA00008814"/>
    </source>
</evidence>
<comment type="subcellular location">
    <subcellularLocation>
        <location evidence="1">Cell envelope</location>
    </subcellularLocation>
</comment>
<evidence type="ECO:0000256" key="3">
    <source>
        <dbReference type="ARBA" id="ARBA00022448"/>
    </source>
</evidence>
<keyword evidence="3" id="KW-0813">Transport</keyword>
<evidence type="ECO:0000313" key="7">
    <source>
        <dbReference type="EMBL" id="MBF4552807.1"/>
    </source>
</evidence>
<evidence type="ECO:0000256" key="4">
    <source>
        <dbReference type="ARBA" id="ARBA00022729"/>
    </source>
</evidence>
<dbReference type="PROSITE" id="PS51257">
    <property type="entry name" value="PROKAR_LIPOPROTEIN"/>
    <property type="match status" value="1"/>
</dbReference>
<keyword evidence="4 5" id="KW-0732">Signal</keyword>
<feature type="signal peptide" evidence="5">
    <location>
        <begin position="1"/>
        <end position="23"/>
    </location>
</feature>
<dbReference type="EMBL" id="JADKMY010000001">
    <property type="protein sequence ID" value="MBF4552807.1"/>
    <property type="molecule type" value="Genomic_DNA"/>
</dbReference>
<evidence type="ECO:0000259" key="6">
    <source>
        <dbReference type="PROSITE" id="PS50983"/>
    </source>
</evidence>
<dbReference type="Gene3D" id="3.40.50.1980">
    <property type="entry name" value="Nitrogenase molybdenum iron protein domain"/>
    <property type="match status" value="2"/>
</dbReference>
<proteinExistence type="inferred from homology"/>
<evidence type="ECO:0000256" key="5">
    <source>
        <dbReference type="SAM" id="SignalP"/>
    </source>
</evidence>
<comment type="caution">
    <text evidence="7">The sequence shown here is derived from an EMBL/GenBank/DDBJ whole genome shotgun (WGS) entry which is preliminary data.</text>
</comment>
<evidence type="ECO:0000313" key="8">
    <source>
        <dbReference type="Proteomes" id="UP000635902"/>
    </source>
</evidence>
<reference evidence="7 8" key="1">
    <citation type="submission" date="2020-10" db="EMBL/GenBank/DDBJ databases">
        <title>Novel species in genus Corynebacterium.</title>
        <authorList>
            <person name="Zhang G."/>
        </authorList>
    </citation>
    <scope>NUCLEOTIDE SEQUENCE [LARGE SCALE GENOMIC DNA]</scope>
    <source>
        <strain evidence="7 8">DSM 45110</strain>
    </source>
</reference>
<feature type="chain" id="PRO_5046935230" evidence="5">
    <location>
        <begin position="24"/>
        <end position="332"/>
    </location>
</feature>
<keyword evidence="8" id="KW-1185">Reference proteome</keyword>
<organism evidence="7 8">
    <name type="scientific">Corynebacterium suicordis DSM 45110</name>
    <dbReference type="NCBI Taxonomy" id="1121369"/>
    <lineage>
        <taxon>Bacteria</taxon>
        <taxon>Bacillati</taxon>
        <taxon>Actinomycetota</taxon>
        <taxon>Actinomycetes</taxon>
        <taxon>Mycobacteriales</taxon>
        <taxon>Corynebacteriaceae</taxon>
        <taxon>Corynebacterium</taxon>
    </lineage>
</organism>
<dbReference type="SUPFAM" id="SSF53807">
    <property type="entry name" value="Helical backbone' metal receptor"/>
    <property type="match status" value="1"/>
</dbReference>
<dbReference type="PANTHER" id="PTHR30532">
    <property type="entry name" value="IRON III DICITRATE-BINDING PERIPLASMIC PROTEIN"/>
    <property type="match status" value="1"/>
</dbReference>
<accession>A0ABR9ZJI3</accession>
<dbReference type="InterPro" id="IPR002491">
    <property type="entry name" value="ABC_transptr_periplasmic_BD"/>
</dbReference>
<comment type="similarity">
    <text evidence="2">Belongs to the bacterial solute-binding protein 8 family.</text>
</comment>
<evidence type="ECO:0000256" key="1">
    <source>
        <dbReference type="ARBA" id="ARBA00004196"/>
    </source>
</evidence>
<dbReference type="PROSITE" id="PS50983">
    <property type="entry name" value="FE_B12_PBP"/>
    <property type="match status" value="1"/>
</dbReference>
<protein>
    <submittedName>
        <fullName evidence="7">ABC transporter substrate-binding protein</fullName>
    </submittedName>
</protein>
<dbReference type="InterPro" id="IPR051313">
    <property type="entry name" value="Bact_iron-sidero_bind"/>
</dbReference>